<dbReference type="AlphaFoldDB" id="A0A9D1J2A3"/>
<dbReference type="InterPro" id="IPR051157">
    <property type="entry name" value="PDH/Transketolase"/>
</dbReference>
<dbReference type="PANTHER" id="PTHR43825:SF1">
    <property type="entry name" value="TRANSKETOLASE-LIKE PYRIMIDINE-BINDING DOMAIN-CONTAINING PROTEIN"/>
    <property type="match status" value="1"/>
</dbReference>
<sequence length="312" mass="33559">MSEKMSLRNAYGKTLVELGKENENIVVLEADLGKSTMGILFQEPYPDRFFEMGIAEANMASVAGGLSLTGKIPFMASFAVFATGRCYDQIRTSICIPKLNVKICGSSAGLSDFGDGSTHQTVEDIATMRALPNMQVFSPVDAVETEKIVRYMAKEKGPMYLRVNRNDLPVLTSKDEEFVPGKVYTIREGKDAVVFATGVMVSIALEAAEELEKEGVSVKVVNVPSIKPIDADSVAEIAAGVKGVVTAEEHSVIGGLGSTICECLAPRVAKKVFFVGVQDSFGTSGENYDVLLKKYGLTKENVMAAVKKSLED</sequence>
<protein>
    <submittedName>
        <fullName evidence="5">Transketolase family protein</fullName>
    </submittedName>
</protein>
<dbReference type="InterPro" id="IPR009014">
    <property type="entry name" value="Transketo_C/PFOR_II"/>
</dbReference>
<keyword evidence="3" id="KW-0786">Thiamine pyrophosphate</keyword>
<reference evidence="5" key="2">
    <citation type="journal article" date="2021" name="PeerJ">
        <title>Extensive microbial diversity within the chicken gut microbiome revealed by metagenomics and culture.</title>
        <authorList>
            <person name="Gilroy R."/>
            <person name="Ravi A."/>
            <person name="Getino M."/>
            <person name="Pursley I."/>
            <person name="Horton D.L."/>
            <person name="Alikhan N.F."/>
            <person name="Baker D."/>
            <person name="Gharbi K."/>
            <person name="Hall N."/>
            <person name="Watson M."/>
            <person name="Adriaenssens E.M."/>
            <person name="Foster-Nyarko E."/>
            <person name="Jarju S."/>
            <person name="Secka A."/>
            <person name="Antonio M."/>
            <person name="Oren A."/>
            <person name="Chaudhuri R.R."/>
            <person name="La Ragione R."/>
            <person name="Hildebrand F."/>
            <person name="Pallen M.J."/>
        </authorList>
    </citation>
    <scope>NUCLEOTIDE SEQUENCE</scope>
    <source>
        <strain evidence="5">ChiSjej1B19-7085</strain>
    </source>
</reference>
<comment type="cofactor">
    <cofactor evidence="1">
        <name>thiamine diphosphate</name>
        <dbReference type="ChEBI" id="CHEBI:58937"/>
    </cofactor>
</comment>
<name>A0A9D1J2A3_9FIRM</name>
<gene>
    <name evidence="5" type="ORF">IAA54_11535</name>
</gene>
<dbReference type="InterPro" id="IPR029061">
    <property type="entry name" value="THDP-binding"/>
</dbReference>
<dbReference type="InterPro" id="IPR033248">
    <property type="entry name" value="Transketolase_C"/>
</dbReference>
<evidence type="ECO:0000259" key="4">
    <source>
        <dbReference type="SMART" id="SM00861"/>
    </source>
</evidence>
<comment type="similarity">
    <text evidence="2">Belongs to the transketolase family.</text>
</comment>
<accession>A0A9D1J2A3</accession>
<dbReference type="EMBL" id="DVHF01000149">
    <property type="protein sequence ID" value="HIR58282.1"/>
    <property type="molecule type" value="Genomic_DNA"/>
</dbReference>
<evidence type="ECO:0000256" key="3">
    <source>
        <dbReference type="ARBA" id="ARBA00023052"/>
    </source>
</evidence>
<feature type="domain" description="Transketolase-like pyrimidine-binding" evidence="4">
    <location>
        <begin position="5"/>
        <end position="170"/>
    </location>
</feature>
<dbReference type="PANTHER" id="PTHR43825">
    <property type="entry name" value="PYRUVATE DEHYDROGENASE E1 COMPONENT"/>
    <property type="match status" value="1"/>
</dbReference>
<dbReference type="CDD" id="cd07033">
    <property type="entry name" value="TPP_PYR_DXS_TK_like"/>
    <property type="match status" value="1"/>
</dbReference>
<dbReference type="Pfam" id="PF02779">
    <property type="entry name" value="Transket_pyr"/>
    <property type="match status" value="1"/>
</dbReference>
<evidence type="ECO:0000256" key="1">
    <source>
        <dbReference type="ARBA" id="ARBA00001964"/>
    </source>
</evidence>
<evidence type="ECO:0000313" key="6">
    <source>
        <dbReference type="Proteomes" id="UP000886785"/>
    </source>
</evidence>
<dbReference type="Gene3D" id="3.40.50.970">
    <property type="match status" value="1"/>
</dbReference>
<organism evidence="5 6">
    <name type="scientific">Candidatus Gallacutalibacter pullicola</name>
    <dbReference type="NCBI Taxonomy" id="2840830"/>
    <lineage>
        <taxon>Bacteria</taxon>
        <taxon>Bacillati</taxon>
        <taxon>Bacillota</taxon>
        <taxon>Clostridia</taxon>
        <taxon>Eubacteriales</taxon>
        <taxon>Candidatus Gallacutalibacter</taxon>
    </lineage>
</organism>
<dbReference type="Proteomes" id="UP000886785">
    <property type="component" value="Unassembled WGS sequence"/>
</dbReference>
<dbReference type="FunFam" id="3.40.50.970:FF:000129">
    <property type="entry name" value="Transketolase"/>
    <property type="match status" value="1"/>
</dbReference>
<evidence type="ECO:0000313" key="5">
    <source>
        <dbReference type="EMBL" id="HIR58282.1"/>
    </source>
</evidence>
<dbReference type="InterPro" id="IPR005475">
    <property type="entry name" value="Transketolase-like_Pyr-bd"/>
</dbReference>
<dbReference type="Gene3D" id="3.40.50.920">
    <property type="match status" value="1"/>
</dbReference>
<evidence type="ECO:0000256" key="2">
    <source>
        <dbReference type="ARBA" id="ARBA00007131"/>
    </source>
</evidence>
<proteinExistence type="inferred from homology"/>
<dbReference type="SMART" id="SM00861">
    <property type="entry name" value="Transket_pyr"/>
    <property type="match status" value="1"/>
</dbReference>
<comment type="caution">
    <text evidence="5">The sequence shown here is derived from an EMBL/GenBank/DDBJ whole genome shotgun (WGS) entry which is preliminary data.</text>
</comment>
<dbReference type="SUPFAM" id="SSF52922">
    <property type="entry name" value="TK C-terminal domain-like"/>
    <property type="match status" value="1"/>
</dbReference>
<dbReference type="Pfam" id="PF02780">
    <property type="entry name" value="Transketolase_C"/>
    <property type="match status" value="1"/>
</dbReference>
<reference evidence="5" key="1">
    <citation type="submission" date="2020-10" db="EMBL/GenBank/DDBJ databases">
        <authorList>
            <person name="Gilroy R."/>
        </authorList>
    </citation>
    <scope>NUCLEOTIDE SEQUENCE</scope>
    <source>
        <strain evidence="5">ChiSjej1B19-7085</strain>
    </source>
</reference>
<dbReference type="SUPFAM" id="SSF52518">
    <property type="entry name" value="Thiamin diphosphate-binding fold (THDP-binding)"/>
    <property type="match status" value="1"/>
</dbReference>